<sequence>MKSTRGNIFTIITLIISYIKTEEIKEFIDAINTLREENGLNKLLEDDFLSSIADENIKKIANTEVMPTDPEEQNRDVQEKLNKCGYGFVSELNELELREESPGYSAAFTDIKAIEEDKNPLFNPGYDRIGLGVASVEGKDRRYWALIFVNTSQDTDSSKEKDNENKTNSSEDKEDSDAN</sequence>
<dbReference type="InterPro" id="IPR035940">
    <property type="entry name" value="CAP_sf"/>
</dbReference>
<dbReference type="Pfam" id="PF00188">
    <property type="entry name" value="CAP"/>
    <property type="match status" value="1"/>
</dbReference>
<accession>J8ZY47</accession>
<dbReference type="SUPFAM" id="SSF55797">
    <property type="entry name" value="PR-1-like"/>
    <property type="match status" value="1"/>
</dbReference>
<evidence type="ECO:0000313" key="3">
    <source>
        <dbReference type="EMBL" id="EJW04548.1"/>
    </source>
</evidence>
<reference evidence="3 4" key="1">
    <citation type="submission" date="2011-08" db="EMBL/GenBank/DDBJ databases">
        <authorList>
            <person name="Liu Z.J."/>
            <person name="Shi F.L."/>
            <person name="Lu J.Q."/>
            <person name="Li M."/>
            <person name="Wang Z.L."/>
        </authorList>
    </citation>
    <scope>NUCLEOTIDE SEQUENCE [LARGE SCALE GENOMIC DNA]</scope>
    <source>
        <strain evidence="3 4">USNM 41457</strain>
    </source>
</reference>
<gene>
    <name evidence="3" type="ORF">EDEG_01231</name>
</gene>
<proteinExistence type="predicted"/>
<reference evidence="4" key="2">
    <citation type="submission" date="2015-07" db="EMBL/GenBank/DDBJ databases">
        <title>Contrasting host-pathogen interactions and genome evolution in two generalist and specialist microsporidian pathogens of mosquitoes.</title>
        <authorList>
            <consortium name="The Broad Institute Genomics Platform"/>
            <consortium name="The Broad Institute Genome Sequencing Center for Infectious Disease"/>
            <person name="Cuomo C.A."/>
            <person name="Sanscrainte N.D."/>
            <person name="Goldberg J.M."/>
            <person name="Heiman D."/>
            <person name="Young S."/>
            <person name="Zeng Q."/>
            <person name="Becnel J.J."/>
            <person name="Birren B.W."/>
        </authorList>
    </citation>
    <scope>NUCLEOTIDE SEQUENCE [LARGE SCALE GENOMIC DNA]</scope>
    <source>
        <strain evidence="4">USNM 41457</strain>
    </source>
</reference>
<dbReference type="Gene3D" id="3.40.33.10">
    <property type="entry name" value="CAP"/>
    <property type="match status" value="1"/>
</dbReference>
<evidence type="ECO:0000256" key="1">
    <source>
        <dbReference type="SAM" id="MobiDB-lite"/>
    </source>
</evidence>
<dbReference type="InterPro" id="IPR014044">
    <property type="entry name" value="CAP_dom"/>
</dbReference>
<organism evidence="3 4">
    <name type="scientific">Edhazardia aedis (strain USNM 41457)</name>
    <name type="common">Microsporidian parasite</name>
    <dbReference type="NCBI Taxonomy" id="1003232"/>
    <lineage>
        <taxon>Eukaryota</taxon>
        <taxon>Fungi</taxon>
        <taxon>Fungi incertae sedis</taxon>
        <taxon>Microsporidia</taxon>
        <taxon>Edhazardia</taxon>
    </lineage>
</organism>
<dbReference type="Proteomes" id="UP000003163">
    <property type="component" value="Unassembled WGS sequence"/>
</dbReference>
<evidence type="ECO:0000259" key="2">
    <source>
        <dbReference type="Pfam" id="PF00188"/>
    </source>
</evidence>
<feature type="compositionally biased region" description="Basic and acidic residues" evidence="1">
    <location>
        <begin position="156"/>
        <end position="171"/>
    </location>
</feature>
<evidence type="ECO:0000313" key="4">
    <source>
        <dbReference type="Proteomes" id="UP000003163"/>
    </source>
</evidence>
<dbReference type="HOGENOM" id="CLU_1503413_0_0_1"/>
<feature type="region of interest" description="Disordered" evidence="1">
    <location>
        <begin position="153"/>
        <end position="179"/>
    </location>
</feature>
<comment type="caution">
    <text evidence="3">The sequence shown here is derived from an EMBL/GenBank/DDBJ whole genome shotgun (WGS) entry which is preliminary data.</text>
</comment>
<dbReference type="AlphaFoldDB" id="J8ZY47"/>
<protein>
    <recommendedName>
        <fullName evidence="2">SCP domain-containing protein</fullName>
    </recommendedName>
</protein>
<dbReference type="EMBL" id="AFBI03000017">
    <property type="protein sequence ID" value="EJW04548.1"/>
    <property type="molecule type" value="Genomic_DNA"/>
</dbReference>
<dbReference type="InParanoid" id="J8ZY47"/>
<name>J8ZY47_EDHAE</name>
<keyword evidence="4" id="KW-1185">Reference proteome</keyword>
<dbReference type="VEuPathDB" id="MicrosporidiaDB:EDEG_01231"/>
<feature type="domain" description="SCP" evidence="2">
    <location>
        <begin position="29"/>
        <end position="147"/>
    </location>
</feature>